<accession>A0A0E9T7X4</accession>
<evidence type="ECO:0000313" key="1">
    <source>
        <dbReference type="EMBL" id="JAH49769.1"/>
    </source>
</evidence>
<organism evidence="1">
    <name type="scientific">Anguilla anguilla</name>
    <name type="common">European freshwater eel</name>
    <name type="synonym">Muraena anguilla</name>
    <dbReference type="NCBI Taxonomy" id="7936"/>
    <lineage>
        <taxon>Eukaryota</taxon>
        <taxon>Metazoa</taxon>
        <taxon>Chordata</taxon>
        <taxon>Craniata</taxon>
        <taxon>Vertebrata</taxon>
        <taxon>Euteleostomi</taxon>
        <taxon>Actinopterygii</taxon>
        <taxon>Neopterygii</taxon>
        <taxon>Teleostei</taxon>
        <taxon>Anguilliformes</taxon>
        <taxon>Anguillidae</taxon>
        <taxon>Anguilla</taxon>
    </lineage>
</organism>
<sequence>MLLLYLAQFDKSGTGTLHAGVNCMEELTALIFQARQEGSRRRCTAEGKSEGRLI</sequence>
<dbReference type="AlphaFoldDB" id="A0A0E9T7X4"/>
<name>A0A0E9T7X4_ANGAN</name>
<reference evidence="1" key="1">
    <citation type="submission" date="2014-11" db="EMBL/GenBank/DDBJ databases">
        <authorList>
            <person name="Amaro Gonzalez C."/>
        </authorList>
    </citation>
    <scope>NUCLEOTIDE SEQUENCE</scope>
</reference>
<reference evidence="1" key="2">
    <citation type="journal article" date="2015" name="Fish Shellfish Immunol.">
        <title>Early steps in the European eel (Anguilla anguilla)-Vibrio vulnificus interaction in the gills: Role of the RtxA13 toxin.</title>
        <authorList>
            <person name="Callol A."/>
            <person name="Pajuelo D."/>
            <person name="Ebbesson L."/>
            <person name="Teles M."/>
            <person name="MacKenzie S."/>
            <person name="Amaro C."/>
        </authorList>
    </citation>
    <scope>NUCLEOTIDE SEQUENCE</scope>
</reference>
<proteinExistence type="predicted"/>
<protein>
    <submittedName>
        <fullName evidence="1">Uncharacterized protein</fullName>
    </submittedName>
</protein>
<dbReference type="EMBL" id="GBXM01058808">
    <property type="protein sequence ID" value="JAH49769.1"/>
    <property type="molecule type" value="Transcribed_RNA"/>
</dbReference>